<comment type="caution">
    <text evidence="2">The sequence shown here is derived from an EMBL/GenBank/DDBJ whole genome shotgun (WGS) entry which is preliminary data.</text>
</comment>
<accession>A0ABR2YDI5</accession>
<evidence type="ECO:0000313" key="2">
    <source>
        <dbReference type="EMBL" id="KAK9903240.1"/>
    </source>
</evidence>
<name>A0ABR2YDI5_9CHLO</name>
<reference evidence="2 3" key="1">
    <citation type="journal article" date="2024" name="Nat. Commun.">
        <title>Phylogenomics reveals the evolutionary origins of lichenization in chlorophyte algae.</title>
        <authorList>
            <person name="Puginier C."/>
            <person name="Libourel C."/>
            <person name="Otte J."/>
            <person name="Skaloud P."/>
            <person name="Haon M."/>
            <person name="Grisel S."/>
            <person name="Petersen M."/>
            <person name="Berrin J.G."/>
            <person name="Delaux P.M."/>
            <person name="Dal Grande F."/>
            <person name="Keller J."/>
        </authorList>
    </citation>
    <scope>NUCLEOTIDE SEQUENCE [LARGE SCALE GENOMIC DNA]</scope>
    <source>
        <strain evidence="2 3">SAG 216-7</strain>
    </source>
</reference>
<feature type="region of interest" description="Disordered" evidence="1">
    <location>
        <begin position="1"/>
        <end position="29"/>
    </location>
</feature>
<gene>
    <name evidence="2" type="ORF">WJX75_000530</name>
</gene>
<dbReference type="EMBL" id="JALJOT010000014">
    <property type="protein sequence ID" value="KAK9903240.1"/>
    <property type="molecule type" value="Genomic_DNA"/>
</dbReference>
<protein>
    <submittedName>
        <fullName evidence="2">Uncharacterized protein</fullName>
    </submittedName>
</protein>
<sequence length="69" mass="7307">MVHGVSCSGSYAEGSSRRELEQPSLGAPARPSSVCYHVPILEPCCCDSPLHRPQDCAAGLTPGQDPIRE</sequence>
<evidence type="ECO:0000256" key="1">
    <source>
        <dbReference type="SAM" id="MobiDB-lite"/>
    </source>
</evidence>
<dbReference type="Proteomes" id="UP001491310">
    <property type="component" value="Unassembled WGS sequence"/>
</dbReference>
<proteinExistence type="predicted"/>
<evidence type="ECO:0000313" key="3">
    <source>
        <dbReference type="Proteomes" id="UP001491310"/>
    </source>
</evidence>
<organism evidence="2 3">
    <name type="scientific">Coccomyxa subellipsoidea</name>
    <dbReference type="NCBI Taxonomy" id="248742"/>
    <lineage>
        <taxon>Eukaryota</taxon>
        <taxon>Viridiplantae</taxon>
        <taxon>Chlorophyta</taxon>
        <taxon>core chlorophytes</taxon>
        <taxon>Trebouxiophyceae</taxon>
        <taxon>Trebouxiophyceae incertae sedis</taxon>
        <taxon>Coccomyxaceae</taxon>
        <taxon>Coccomyxa</taxon>
    </lineage>
</organism>
<keyword evidence="3" id="KW-1185">Reference proteome</keyword>